<dbReference type="EMBL" id="LNXU01000057">
    <property type="protein sequence ID" value="KTC67836.1"/>
    <property type="molecule type" value="Genomic_DNA"/>
</dbReference>
<gene>
    <name evidence="1" type="ORF">Lboz_3479</name>
</gene>
<keyword evidence="2" id="KW-1185">Reference proteome</keyword>
<organism evidence="1 2">
    <name type="scientific">Legionella bozemanae</name>
    <name type="common">Fluoribacter bozemanae</name>
    <dbReference type="NCBI Taxonomy" id="447"/>
    <lineage>
        <taxon>Bacteria</taxon>
        <taxon>Pseudomonadati</taxon>
        <taxon>Pseudomonadota</taxon>
        <taxon>Gammaproteobacteria</taxon>
        <taxon>Legionellales</taxon>
        <taxon>Legionellaceae</taxon>
        <taxon>Legionella</taxon>
    </lineage>
</organism>
<dbReference type="OrthoDB" id="5642558at2"/>
<dbReference type="PATRIC" id="fig|447.4.peg.3725"/>
<sequence length="68" mass="7898">MHALIELAKVKEDKGQLLDALDLYQEAQHESYHVGEGPKVTIMNENIDRDNWHQLNNKIETLNKIIKC</sequence>
<dbReference type="AlphaFoldDB" id="A0A0W0R9Z6"/>
<comment type="caution">
    <text evidence="1">The sequence shown here is derived from an EMBL/GenBank/DDBJ whole genome shotgun (WGS) entry which is preliminary data.</text>
</comment>
<evidence type="ECO:0000313" key="2">
    <source>
        <dbReference type="Proteomes" id="UP000054695"/>
    </source>
</evidence>
<evidence type="ECO:0000313" key="1">
    <source>
        <dbReference type="EMBL" id="KTC67836.1"/>
    </source>
</evidence>
<reference evidence="1 2" key="1">
    <citation type="submission" date="2015-11" db="EMBL/GenBank/DDBJ databases">
        <title>Genomic analysis of 38 Legionella species identifies large and diverse effector repertoires.</title>
        <authorList>
            <person name="Burstein D."/>
            <person name="Amaro F."/>
            <person name="Zusman T."/>
            <person name="Lifshitz Z."/>
            <person name="Cohen O."/>
            <person name="Gilbert J.A."/>
            <person name="Pupko T."/>
            <person name="Shuman H.A."/>
            <person name="Segal G."/>
        </authorList>
    </citation>
    <scope>NUCLEOTIDE SEQUENCE [LARGE SCALE GENOMIC DNA]</scope>
    <source>
        <strain evidence="1 2">WIGA</strain>
    </source>
</reference>
<protein>
    <recommendedName>
        <fullName evidence="3">Tetratricopeptide repeat protein</fullName>
    </recommendedName>
</protein>
<proteinExistence type="predicted"/>
<name>A0A0W0R9Z6_LEGBO</name>
<evidence type="ECO:0008006" key="3">
    <source>
        <dbReference type="Google" id="ProtNLM"/>
    </source>
</evidence>
<accession>A0A0W0R9Z6</accession>
<dbReference type="RefSeq" id="WP_058460989.1">
    <property type="nucleotide sequence ID" value="NZ_CAAAIY010000038.1"/>
</dbReference>
<dbReference type="Proteomes" id="UP000054695">
    <property type="component" value="Unassembled WGS sequence"/>
</dbReference>